<comment type="caution">
    <text evidence="1">The sequence shown here is derived from an EMBL/GenBank/DDBJ whole genome shotgun (WGS) entry which is preliminary data.</text>
</comment>
<proteinExistence type="predicted"/>
<sequence length="73" mass="8524">VLMLQAIRSELAKALAKVYREAAWLFARHDATSRFSEWPSLHADLKQLAAAATPHARLRVFERLMRNYKVFQR</sequence>
<accession>A0A699ZTP5</accession>
<organism evidence="1 2">
    <name type="scientific">Haematococcus lacustris</name>
    <name type="common">Green alga</name>
    <name type="synonym">Haematococcus pluvialis</name>
    <dbReference type="NCBI Taxonomy" id="44745"/>
    <lineage>
        <taxon>Eukaryota</taxon>
        <taxon>Viridiplantae</taxon>
        <taxon>Chlorophyta</taxon>
        <taxon>core chlorophytes</taxon>
        <taxon>Chlorophyceae</taxon>
        <taxon>CS clade</taxon>
        <taxon>Chlamydomonadales</taxon>
        <taxon>Haematococcaceae</taxon>
        <taxon>Haematococcus</taxon>
    </lineage>
</organism>
<dbReference type="Proteomes" id="UP000485058">
    <property type="component" value="Unassembled WGS sequence"/>
</dbReference>
<gene>
    <name evidence="1" type="ORF">HaLaN_22367</name>
</gene>
<evidence type="ECO:0000313" key="2">
    <source>
        <dbReference type="Proteomes" id="UP000485058"/>
    </source>
</evidence>
<protein>
    <submittedName>
        <fullName evidence="1">Nuclear control of ATPase</fullName>
    </submittedName>
</protein>
<keyword evidence="2" id="KW-1185">Reference proteome</keyword>
<reference evidence="1 2" key="1">
    <citation type="submission" date="2020-02" db="EMBL/GenBank/DDBJ databases">
        <title>Draft genome sequence of Haematococcus lacustris strain NIES-144.</title>
        <authorList>
            <person name="Morimoto D."/>
            <person name="Nakagawa S."/>
            <person name="Yoshida T."/>
            <person name="Sawayama S."/>
        </authorList>
    </citation>
    <scope>NUCLEOTIDE SEQUENCE [LARGE SCALE GENOMIC DNA]</scope>
    <source>
        <strain evidence="1 2">NIES-144</strain>
    </source>
</reference>
<feature type="non-terminal residue" evidence="1">
    <location>
        <position position="1"/>
    </location>
</feature>
<name>A0A699ZTP5_HAELA</name>
<dbReference type="EMBL" id="BLLF01002566">
    <property type="protein sequence ID" value="GFH24550.1"/>
    <property type="molecule type" value="Genomic_DNA"/>
</dbReference>
<evidence type="ECO:0000313" key="1">
    <source>
        <dbReference type="EMBL" id="GFH24550.1"/>
    </source>
</evidence>
<dbReference type="AlphaFoldDB" id="A0A699ZTP5"/>